<dbReference type="Proteomes" id="UP001140091">
    <property type="component" value="Unassembled WGS sequence"/>
</dbReference>
<organism evidence="3 4">
    <name type="scientific">Candolleomyces eurysporus</name>
    <dbReference type="NCBI Taxonomy" id="2828524"/>
    <lineage>
        <taxon>Eukaryota</taxon>
        <taxon>Fungi</taxon>
        <taxon>Dikarya</taxon>
        <taxon>Basidiomycota</taxon>
        <taxon>Agaricomycotina</taxon>
        <taxon>Agaricomycetes</taxon>
        <taxon>Agaricomycetidae</taxon>
        <taxon>Agaricales</taxon>
        <taxon>Agaricineae</taxon>
        <taxon>Psathyrellaceae</taxon>
        <taxon>Candolleomyces</taxon>
    </lineage>
</organism>
<feature type="non-terminal residue" evidence="3">
    <location>
        <position position="427"/>
    </location>
</feature>
<dbReference type="OrthoDB" id="2835096at2759"/>
<sequence>MLLLLLLLLEKLSLLKLDVAAASEEEILHLLEMASKRVQRASELTLSLTVILSTSNEWNDKVFEFAHSISSRVGALDICIEANPNPDPDPNPNPDPNLNYDPNANMGSGLLARLLRHPLSPTQRTLVWPKLHTIHITMQSQGPSDVDLQQLEDVFSAPEKFPAMSSLAIAAPQCNFSALNMPWSVLSTLSLGPFHAYKFVDYTSILKQSTMKLRVLNLRMYGTPDKGPILLTMVPVIHLVHLTHLHLEYTPMTERLSGILLSYLYLPSLQSLTCTAVDGSHRTRTEISRLAKLIQQSGCQESLRYLELNNFDLSLRAGATVELRSVFMETPRLSRLKISGYKLHPGLWSIIPESVQDLTVELWLPAIGDLRPSFHEFLRGRSLSAVPSSTPMKARLDIADDRDVASVREKIDVLKAQFGSLLNVAIG</sequence>
<feature type="compositionally biased region" description="Pro residues" evidence="1">
    <location>
        <begin position="85"/>
        <end position="95"/>
    </location>
</feature>
<dbReference type="AlphaFoldDB" id="A0A9W8ISF6"/>
<feature type="region of interest" description="Disordered" evidence="1">
    <location>
        <begin position="81"/>
        <end position="102"/>
    </location>
</feature>
<feature type="signal peptide" evidence="2">
    <location>
        <begin position="1"/>
        <end position="22"/>
    </location>
</feature>
<keyword evidence="2" id="KW-0732">Signal</keyword>
<protein>
    <recommendedName>
        <fullName evidence="5">F-box domain-containing protein</fullName>
    </recommendedName>
</protein>
<dbReference type="SUPFAM" id="SSF52047">
    <property type="entry name" value="RNI-like"/>
    <property type="match status" value="1"/>
</dbReference>
<gene>
    <name evidence="3" type="ORF">H1R20_g14908</name>
</gene>
<dbReference type="EMBL" id="JANBPK010001508">
    <property type="protein sequence ID" value="KAJ2922186.1"/>
    <property type="molecule type" value="Genomic_DNA"/>
</dbReference>
<feature type="chain" id="PRO_5040923947" description="F-box domain-containing protein" evidence="2">
    <location>
        <begin position="23"/>
        <end position="427"/>
    </location>
</feature>
<dbReference type="InterPro" id="IPR032675">
    <property type="entry name" value="LRR_dom_sf"/>
</dbReference>
<dbReference type="Gene3D" id="3.80.10.10">
    <property type="entry name" value="Ribonuclease Inhibitor"/>
    <property type="match status" value="1"/>
</dbReference>
<name>A0A9W8ISF6_9AGAR</name>
<keyword evidence="4" id="KW-1185">Reference proteome</keyword>
<evidence type="ECO:0000313" key="3">
    <source>
        <dbReference type="EMBL" id="KAJ2922186.1"/>
    </source>
</evidence>
<evidence type="ECO:0008006" key="5">
    <source>
        <dbReference type="Google" id="ProtNLM"/>
    </source>
</evidence>
<evidence type="ECO:0000313" key="4">
    <source>
        <dbReference type="Proteomes" id="UP001140091"/>
    </source>
</evidence>
<evidence type="ECO:0000256" key="2">
    <source>
        <dbReference type="SAM" id="SignalP"/>
    </source>
</evidence>
<reference evidence="3" key="1">
    <citation type="submission" date="2022-06" db="EMBL/GenBank/DDBJ databases">
        <title>Genome Sequence of Candolleomyces eurysporus.</title>
        <authorList>
            <person name="Buettner E."/>
        </authorList>
    </citation>
    <scope>NUCLEOTIDE SEQUENCE</scope>
    <source>
        <strain evidence="3">VTCC 930004</strain>
    </source>
</reference>
<proteinExistence type="predicted"/>
<comment type="caution">
    <text evidence="3">The sequence shown here is derived from an EMBL/GenBank/DDBJ whole genome shotgun (WGS) entry which is preliminary data.</text>
</comment>
<accession>A0A9W8ISF6</accession>
<evidence type="ECO:0000256" key="1">
    <source>
        <dbReference type="SAM" id="MobiDB-lite"/>
    </source>
</evidence>